<proteinExistence type="predicted"/>
<name>A0A1H2T7A8_9PROT</name>
<reference evidence="1 2" key="1">
    <citation type="submission" date="2016-10" db="EMBL/GenBank/DDBJ databases">
        <authorList>
            <person name="de Groot N.N."/>
        </authorList>
    </citation>
    <scope>NUCLEOTIDE SEQUENCE [LARGE SCALE GENOMIC DNA]</scope>
    <source>
        <strain evidence="1 2">Nm110</strain>
    </source>
</reference>
<evidence type="ECO:0008006" key="3">
    <source>
        <dbReference type="Google" id="ProtNLM"/>
    </source>
</evidence>
<accession>A0A1H2T7A8</accession>
<protein>
    <recommendedName>
        <fullName evidence="3">DUF3293 domain-containing protein</fullName>
    </recommendedName>
</protein>
<gene>
    <name evidence="1" type="ORF">SAMN05421882_101011</name>
</gene>
<dbReference type="RefSeq" id="WP_170828913.1">
    <property type="nucleotide sequence ID" value="NZ_FNNH01000010.1"/>
</dbReference>
<evidence type="ECO:0000313" key="2">
    <source>
        <dbReference type="Proteomes" id="UP000183454"/>
    </source>
</evidence>
<organism evidence="1 2">
    <name type="scientific">Nitrosomonas communis</name>
    <dbReference type="NCBI Taxonomy" id="44574"/>
    <lineage>
        <taxon>Bacteria</taxon>
        <taxon>Pseudomonadati</taxon>
        <taxon>Pseudomonadota</taxon>
        <taxon>Betaproteobacteria</taxon>
        <taxon>Nitrosomonadales</taxon>
        <taxon>Nitrosomonadaceae</taxon>
        <taxon>Nitrosomonas</taxon>
    </lineage>
</organism>
<evidence type="ECO:0000313" key="1">
    <source>
        <dbReference type="EMBL" id="SDW39771.1"/>
    </source>
</evidence>
<dbReference type="Pfam" id="PF11697">
    <property type="entry name" value="DUF3293"/>
    <property type="match status" value="1"/>
</dbReference>
<sequence length="162" mass="18082">MPFTFTKDLYQHGTIILDESLKQSIISAKLIQCYVTAHYQTSVDSIMLTLLLGQHNELLAKLMKKHGKKCALYITACNPHSRPHDEETNLTANNQLFALLSTLSSCIFVGKSSDPAGKWPAESSFLALGIDFVTSKILGRQFDQNAIVWVDFDAIPKLILLR</sequence>
<dbReference type="Proteomes" id="UP000183454">
    <property type="component" value="Unassembled WGS sequence"/>
</dbReference>
<dbReference type="EMBL" id="FNNH01000010">
    <property type="protein sequence ID" value="SDW39771.1"/>
    <property type="molecule type" value="Genomic_DNA"/>
</dbReference>
<dbReference type="AlphaFoldDB" id="A0A1H2T7A8"/>
<dbReference type="InterPro" id="IPR021710">
    <property type="entry name" value="DUF3293"/>
</dbReference>